<organism evidence="2 3">
    <name type="scientific">Dysgonomonas macrotermitis</name>
    <dbReference type="NCBI Taxonomy" id="1346286"/>
    <lineage>
        <taxon>Bacteria</taxon>
        <taxon>Pseudomonadati</taxon>
        <taxon>Bacteroidota</taxon>
        <taxon>Bacteroidia</taxon>
        <taxon>Bacteroidales</taxon>
        <taxon>Dysgonomonadaceae</taxon>
        <taxon>Dysgonomonas</taxon>
    </lineage>
</organism>
<dbReference type="Gene3D" id="3.40.630.30">
    <property type="match status" value="1"/>
</dbReference>
<dbReference type="GO" id="GO:0016747">
    <property type="term" value="F:acyltransferase activity, transferring groups other than amino-acyl groups"/>
    <property type="evidence" value="ECO:0007669"/>
    <property type="project" value="InterPro"/>
</dbReference>
<gene>
    <name evidence="2" type="ORF">SAMN05444362_101114</name>
</gene>
<dbReference type="PANTHER" id="PTHR43792:SF1">
    <property type="entry name" value="N-ACETYLTRANSFERASE DOMAIN-CONTAINING PROTEIN"/>
    <property type="match status" value="1"/>
</dbReference>
<evidence type="ECO:0000259" key="1">
    <source>
        <dbReference type="PROSITE" id="PS51186"/>
    </source>
</evidence>
<dbReference type="PANTHER" id="PTHR43792">
    <property type="entry name" value="GNAT FAMILY, PUTATIVE (AFU_ORTHOLOGUE AFUA_3G00765)-RELATED-RELATED"/>
    <property type="match status" value="1"/>
</dbReference>
<keyword evidence="2" id="KW-0808">Transferase</keyword>
<reference evidence="3" key="1">
    <citation type="submission" date="2016-11" db="EMBL/GenBank/DDBJ databases">
        <authorList>
            <person name="Varghese N."/>
            <person name="Submissions S."/>
        </authorList>
    </citation>
    <scope>NUCLEOTIDE SEQUENCE [LARGE SCALE GENOMIC DNA]</scope>
    <source>
        <strain evidence="3">DSM 27370</strain>
    </source>
</reference>
<dbReference type="Proteomes" id="UP000184480">
    <property type="component" value="Unassembled WGS sequence"/>
</dbReference>
<dbReference type="EMBL" id="FQUC01000001">
    <property type="protein sequence ID" value="SHE33950.1"/>
    <property type="molecule type" value="Genomic_DNA"/>
</dbReference>
<protein>
    <submittedName>
        <fullName evidence="2">Protein N-acetyltransferase, RimJ/RimL family</fullName>
    </submittedName>
</protein>
<proteinExistence type="predicted"/>
<dbReference type="AlphaFoldDB" id="A0A1M4SNZ6"/>
<dbReference type="RefSeq" id="WP_062175229.1">
    <property type="nucleotide sequence ID" value="NZ_BBXL01000001.1"/>
</dbReference>
<dbReference type="SUPFAM" id="SSF55729">
    <property type="entry name" value="Acyl-CoA N-acyltransferases (Nat)"/>
    <property type="match status" value="1"/>
</dbReference>
<name>A0A1M4SNZ6_9BACT</name>
<sequence length="175" mass="20579">MIYFETPRLLLRSWKEEDIEVFAKINHDQLVMEYFLKPLTDKESLDLYNRIQDEFSMYGYGLYAIEKKEDGAFIGFTGFHNITFNVDFAPGIEIGWRIQQEDWNKGYVTEAAKACLLYAKENLPFKTIWSFTSLPNKRSERIMQKIGMEKVKSFPHPSVPDGHPLKEHVLYKITI</sequence>
<accession>A0A1M4SNZ6</accession>
<keyword evidence="3" id="KW-1185">Reference proteome</keyword>
<dbReference type="InterPro" id="IPR000182">
    <property type="entry name" value="GNAT_dom"/>
</dbReference>
<feature type="domain" description="N-acetyltransferase" evidence="1">
    <location>
        <begin position="9"/>
        <end position="175"/>
    </location>
</feature>
<dbReference type="PROSITE" id="PS51186">
    <property type="entry name" value="GNAT"/>
    <property type="match status" value="1"/>
</dbReference>
<evidence type="ECO:0000313" key="3">
    <source>
        <dbReference type="Proteomes" id="UP000184480"/>
    </source>
</evidence>
<dbReference type="STRING" id="1346286.SAMN05444362_101114"/>
<dbReference type="InterPro" id="IPR016181">
    <property type="entry name" value="Acyl_CoA_acyltransferase"/>
</dbReference>
<dbReference type="Pfam" id="PF13302">
    <property type="entry name" value="Acetyltransf_3"/>
    <property type="match status" value="1"/>
</dbReference>
<evidence type="ECO:0000313" key="2">
    <source>
        <dbReference type="EMBL" id="SHE33950.1"/>
    </source>
</evidence>
<dbReference type="InterPro" id="IPR051531">
    <property type="entry name" value="N-acetyltransferase"/>
</dbReference>
<dbReference type="OrthoDB" id="9788916at2"/>